<reference evidence="2 3" key="1">
    <citation type="journal article" date="2019" name="Emerg. Microbes Infect.">
        <title>Comprehensive subspecies identification of 175 nontuberculous mycobacteria species based on 7547 genomic profiles.</title>
        <authorList>
            <person name="Matsumoto Y."/>
            <person name="Kinjo T."/>
            <person name="Motooka D."/>
            <person name="Nabeya D."/>
            <person name="Jung N."/>
            <person name="Uechi K."/>
            <person name="Horii T."/>
            <person name="Iida T."/>
            <person name="Fujita J."/>
            <person name="Nakamura S."/>
        </authorList>
    </citation>
    <scope>NUCLEOTIDE SEQUENCE [LARGE SCALE GENOMIC DNA]</scope>
    <source>
        <strain evidence="2 3">JCM 30275</strain>
    </source>
</reference>
<keyword evidence="3" id="KW-1185">Reference proteome</keyword>
<feature type="domain" description="DUF3631" evidence="1">
    <location>
        <begin position="21"/>
        <end position="195"/>
    </location>
</feature>
<gene>
    <name evidence="2" type="ORF">MANY_28060</name>
</gene>
<dbReference type="KEGG" id="many:MANY_28060"/>
<protein>
    <recommendedName>
        <fullName evidence="1">DUF3631 domain-containing protein</fullName>
    </recommendedName>
</protein>
<dbReference type="AlphaFoldDB" id="A0A6N4W8V5"/>
<organism evidence="2 3">
    <name type="scientific">Mycolicibacterium anyangense</name>
    <dbReference type="NCBI Taxonomy" id="1431246"/>
    <lineage>
        <taxon>Bacteria</taxon>
        <taxon>Bacillati</taxon>
        <taxon>Actinomycetota</taxon>
        <taxon>Actinomycetes</taxon>
        <taxon>Mycobacteriales</taxon>
        <taxon>Mycobacteriaceae</taxon>
        <taxon>Mycolicibacterium</taxon>
    </lineage>
</organism>
<dbReference type="Pfam" id="PF12307">
    <property type="entry name" value="DUF3631"/>
    <property type="match status" value="1"/>
</dbReference>
<proteinExistence type="predicted"/>
<sequence length="198" mass="21904">MALAVLGSLPETIADRAVIIRMKKRRADESISPWRERVNANEARAIAAELGNWMASVTMRWPAHMPVEDRAADVWEALVMVADAAGGRWPSYARTAATVLTSGDEHASVGIQLLRDMRTAFGIKAKMRSVDICSALSGLEGSIWAAYHRDGRGIDPTDLYQLLRTFGIRSKDVWVENKSAKGYAADDLSDAWSRYLPR</sequence>
<dbReference type="EMBL" id="AP022620">
    <property type="protein sequence ID" value="BBZ77469.1"/>
    <property type="molecule type" value="Genomic_DNA"/>
</dbReference>
<evidence type="ECO:0000259" key="1">
    <source>
        <dbReference type="Pfam" id="PF12307"/>
    </source>
</evidence>
<dbReference type="InterPro" id="IPR022081">
    <property type="entry name" value="DUF3631"/>
</dbReference>
<dbReference type="RefSeq" id="WP_163804782.1">
    <property type="nucleotide sequence ID" value="NZ_AP022620.1"/>
</dbReference>
<dbReference type="Proteomes" id="UP000467249">
    <property type="component" value="Chromosome"/>
</dbReference>
<accession>A0A6N4W8V5</accession>
<name>A0A6N4W8V5_9MYCO</name>
<evidence type="ECO:0000313" key="2">
    <source>
        <dbReference type="EMBL" id="BBZ77469.1"/>
    </source>
</evidence>
<evidence type="ECO:0000313" key="3">
    <source>
        <dbReference type="Proteomes" id="UP000467249"/>
    </source>
</evidence>